<dbReference type="GO" id="GO:0070860">
    <property type="term" value="C:RNA polymerase I core factor complex"/>
    <property type="evidence" value="ECO:0007669"/>
    <property type="project" value="TreeGrafter"/>
</dbReference>
<dbReference type="AlphaFoldDB" id="A0A0A1SYD2"/>
<dbReference type="EMBL" id="CDHN01000002">
    <property type="protein sequence ID" value="CEJ84155.1"/>
    <property type="molecule type" value="Genomic_DNA"/>
</dbReference>
<keyword evidence="1" id="KW-0175">Coiled coil</keyword>
<feature type="region of interest" description="Disordered" evidence="2">
    <location>
        <begin position="1"/>
        <end position="76"/>
    </location>
</feature>
<sequence>MPLANLRDRGNRLKAFAENKKPLGPIRMQEDVQESDYDGIGSTSTTPTKRNMADAAKLPVPQPARRPVDPIFDDNDTMRVNFDDTGRSMQPPPPAMFSKSLPVDRLEQLLSGSELGDSFMHSGISTPLNEPEDGYEQPQYEERSKTPRGHQTRARQYPEKLARSVGPSFQLGEDLFMSVVTQPTQRYPHDMKDGFSGSAVKNRGLESPQRHHRHHKQASLQQSLPMREVKVHKQYRQESEDRDVRQRRFSSWEPQRAVKPIEVEATVEVESVVSSNYDEEDLQATPRGRTTRSPKRQPQHPISASPVRRVPPAPLERKRRRPSTDYDDRILSSMSFGELQNEPFDFDPSVANAQTLSGTSGGNIESRLAQLEHHGHSEQRTFFGNMTLDEWECAGDWFADRFADIMKKMRQARRNKRQMIQEFENEAAQREAAVRIRSDKIDRKLQTMKENGRRVVGERALR</sequence>
<dbReference type="InterPro" id="IPR053029">
    <property type="entry name" value="RNA_pol_I-specific_init_factor"/>
</dbReference>
<feature type="region of interest" description="Disordered" evidence="2">
    <location>
        <begin position="274"/>
        <end position="329"/>
    </location>
</feature>
<feature type="coiled-coil region" evidence="1">
    <location>
        <begin position="402"/>
        <end position="433"/>
    </location>
</feature>
<evidence type="ECO:0000256" key="2">
    <source>
        <dbReference type="SAM" id="MobiDB-lite"/>
    </source>
</evidence>
<dbReference type="PANTHER" id="PTHR28244">
    <property type="entry name" value="RNA POLYMERASE I-SPECIFIC TRANSCRIPTION INITIATION FACTOR RRN11"/>
    <property type="match status" value="1"/>
</dbReference>
<evidence type="ECO:0000313" key="4">
    <source>
        <dbReference type="EMBL" id="CEJ84155.1"/>
    </source>
</evidence>
<dbReference type="HOGENOM" id="CLU_030819_0_0_1"/>
<evidence type="ECO:0000259" key="3">
    <source>
        <dbReference type="Pfam" id="PF15463"/>
    </source>
</evidence>
<dbReference type="GO" id="GO:0017025">
    <property type="term" value="F:TBP-class protein binding"/>
    <property type="evidence" value="ECO:0007669"/>
    <property type="project" value="TreeGrafter"/>
</dbReference>
<feature type="compositionally biased region" description="Basic and acidic residues" evidence="2">
    <location>
        <begin position="227"/>
        <end position="246"/>
    </location>
</feature>
<protein>
    <recommendedName>
        <fullName evidence="3">Extracellular mutant protein 11 C-terminal domain-containing protein</fullName>
    </recommendedName>
</protein>
<feature type="region of interest" description="Disordered" evidence="2">
    <location>
        <begin position="115"/>
        <end position="161"/>
    </location>
</feature>
<dbReference type="PANTHER" id="PTHR28244:SF3">
    <property type="entry name" value="EXTRACELLULAR MUTANT PROTEIN 11 C-TERMINAL DOMAIN-CONTAINING PROTEIN"/>
    <property type="match status" value="1"/>
</dbReference>
<name>A0A0A1SYD2_9HYPO</name>
<reference evidence="4 5" key="1">
    <citation type="journal article" date="2015" name="Genome Announc.">
        <title>Draft Genome Sequence and Gene Annotation of the Entomopathogenic Fungus Verticillium hemipterigenum.</title>
        <authorList>
            <person name="Horn F."/>
            <person name="Habel A."/>
            <person name="Scharf D.H."/>
            <person name="Dworschak J."/>
            <person name="Brakhage A.A."/>
            <person name="Guthke R."/>
            <person name="Hertweck C."/>
            <person name="Linde J."/>
        </authorList>
    </citation>
    <scope>NUCLEOTIDE SEQUENCE [LARGE SCALE GENOMIC DNA]</scope>
</reference>
<dbReference type="GO" id="GO:0001164">
    <property type="term" value="F:RNA polymerase I core promoter sequence-specific DNA binding"/>
    <property type="evidence" value="ECO:0007669"/>
    <property type="project" value="TreeGrafter"/>
</dbReference>
<accession>A0A0A1SYD2</accession>
<feature type="compositionally biased region" description="Basic residues" evidence="2">
    <location>
        <begin position="289"/>
        <end position="298"/>
    </location>
</feature>
<feature type="compositionally biased region" description="Basic and acidic residues" evidence="2">
    <location>
        <begin position="1"/>
        <end position="21"/>
    </location>
</feature>
<dbReference type="OrthoDB" id="5346740at2759"/>
<dbReference type="GO" id="GO:0042790">
    <property type="term" value="P:nucleolar large rRNA transcription by RNA polymerase I"/>
    <property type="evidence" value="ECO:0007669"/>
    <property type="project" value="TreeGrafter"/>
</dbReference>
<gene>
    <name evidence="4" type="ORF">VHEMI03398</name>
</gene>
<organism evidence="4 5">
    <name type="scientific">[Torrubiella] hemipterigena</name>
    <dbReference type="NCBI Taxonomy" id="1531966"/>
    <lineage>
        <taxon>Eukaryota</taxon>
        <taxon>Fungi</taxon>
        <taxon>Dikarya</taxon>
        <taxon>Ascomycota</taxon>
        <taxon>Pezizomycotina</taxon>
        <taxon>Sordariomycetes</taxon>
        <taxon>Hypocreomycetidae</taxon>
        <taxon>Hypocreales</taxon>
        <taxon>Clavicipitaceae</taxon>
        <taxon>Clavicipitaceae incertae sedis</taxon>
        <taxon>'Torrubiella' clade</taxon>
    </lineage>
</organism>
<dbReference type="Pfam" id="PF15463">
    <property type="entry name" value="ECM11"/>
    <property type="match status" value="1"/>
</dbReference>
<feature type="domain" description="Extracellular mutant protein 11 C-terminal" evidence="3">
    <location>
        <begin position="325"/>
        <end position="455"/>
    </location>
</feature>
<evidence type="ECO:0000313" key="5">
    <source>
        <dbReference type="Proteomes" id="UP000039046"/>
    </source>
</evidence>
<keyword evidence="5" id="KW-1185">Reference proteome</keyword>
<proteinExistence type="predicted"/>
<dbReference type="Proteomes" id="UP000039046">
    <property type="component" value="Unassembled WGS sequence"/>
</dbReference>
<feature type="region of interest" description="Disordered" evidence="2">
    <location>
        <begin position="187"/>
        <end position="253"/>
    </location>
</feature>
<dbReference type="STRING" id="1531966.A0A0A1SYD2"/>
<dbReference type="InterPro" id="IPR029178">
    <property type="entry name" value="Ecm11_C"/>
</dbReference>
<evidence type="ECO:0000256" key="1">
    <source>
        <dbReference type="SAM" id="Coils"/>
    </source>
</evidence>